<dbReference type="Pfam" id="PF22769">
    <property type="entry name" value="DCD"/>
    <property type="match status" value="1"/>
</dbReference>
<name>A0A0G1PAW5_9BACT</name>
<dbReference type="PANTHER" id="PTHR42680:SF3">
    <property type="entry name" value="DCTP DEAMINASE"/>
    <property type="match status" value="1"/>
</dbReference>
<dbReference type="CDD" id="cd07557">
    <property type="entry name" value="trimeric_dUTPase"/>
    <property type="match status" value="1"/>
</dbReference>
<dbReference type="GO" id="GO:0008829">
    <property type="term" value="F:dCTP deaminase activity"/>
    <property type="evidence" value="ECO:0007669"/>
    <property type="project" value="InterPro"/>
</dbReference>
<dbReference type="InterPro" id="IPR011962">
    <property type="entry name" value="dCTP_deaminase"/>
</dbReference>
<dbReference type="GO" id="GO:0006229">
    <property type="term" value="P:dUTP biosynthetic process"/>
    <property type="evidence" value="ECO:0007669"/>
    <property type="project" value="InterPro"/>
</dbReference>
<dbReference type="NCBIfam" id="TIGR02274">
    <property type="entry name" value="dCTP_deam"/>
    <property type="match status" value="1"/>
</dbReference>
<dbReference type="SUPFAM" id="SSF51283">
    <property type="entry name" value="dUTPase-like"/>
    <property type="match status" value="1"/>
</dbReference>
<evidence type="ECO:0000256" key="2">
    <source>
        <dbReference type="ARBA" id="ARBA00023080"/>
    </source>
</evidence>
<reference evidence="3 4" key="1">
    <citation type="journal article" date="2015" name="Nature">
        <title>rRNA introns, odd ribosomes, and small enigmatic genomes across a large radiation of phyla.</title>
        <authorList>
            <person name="Brown C.T."/>
            <person name="Hug L.A."/>
            <person name="Thomas B.C."/>
            <person name="Sharon I."/>
            <person name="Castelle C.J."/>
            <person name="Singh A."/>
            <person name="Wilkins M.J."/>
            <person name="Williams K.H."/>
            <person name="Banfield J.F."/>
        </authorList>
    </citation>
    <scope>NUCLEOTIDE SEQUENCE [LARGE SCALE GENOMIC DNA]</scope>
</reference>
<evidence type="ECO:0000313" key="3">
    <source>
        <dbReference type="EMBL" id="KKU02523.1"/>
    </source>
</evidence>
<dbReference type="Proteomes" id="UP000034264">
    <property type="component" value="Unassembled WGS sequence"/>
</dbReference>
<evidence type="ECO:0000313" key="4">
    <source>
        <dbReference type="Proteomes" id="UP000034264"/>
    </source>
</evidence>
<dbReference type="InterPro" id="IPR036157">
    <property type="entry name" value="dUTPase-like_sf"/>
</dbReference>
<organism evidence="3 4">
    <name type="scientific">Candidatus Amesbacteria bacterium GW2011_GWC2_45_19</name>
    <dbReference type="NCBI Taxonomy" id="1618366"/>
    <lineage>
        <taxon>Bacteria</taxon>
        <taxon>Candidatus Amesiibacteriota</taxon>
    </lineage>
</organism>
<dbReference type="PANTHER" id="PTHR42680">
    <property type="entry name" value="DCTP DEAMINASE"/>
    <property type="match status" value="1"/>
</dbReference>
<gene>
    <name evidence="3" type="ORF">UX05_C0012G0020</name>
</gene>
<sequence length="207" mass="23731">MARAVDRVEHRPAIEEVFGTLPDWAIVQYIKMRWLDIKPLASDWERKMGPVTIDFHLGVKILVPKEASYKFVDVRLGVNGGDYAEMKVEKDQPFILQPDQFIIAETEEYMKVPEDMLARLEGKSSLARLGIVVHLTAGRFDPGWEGNPVLELKNNAHLPVILYGNWPICAFSFERLMAVPERTYQRTGRYIKGRKSVHSLVHKDEGK</sequence>
<dbReference type="Gene3D" id="2.70.40.10">
    <property type="match status" value="1"/>
</dbReference>
<keyword evidence="2" id="KW-0546">Nucleotide metabolism</keyword>
<dbReference type="EMBL" id="LCKS01000012">
    <property type="protein sequence ID" value="KKU02523.1"/>
    <property type="molecule type" value="Genomic_DNA"/>
</dbReference>
<proteinExistence type="predicted"/>
<evidence type="ECO:0000256" key="1">
    <source>
        <dbReference type="ARBA" id="ARBA00022801"/>
    </source>
</evidence>
<comment type="caution">
    <text evidence="3">The sequence shown here is derived from an EMBL/GenBank/DDBJ whole genome shotgun (WGS) entry which is preliminary data.</text>
</comment>
<dbReference type="InterPro" id="IPR033704">
    <property type="entry name" value="dUTPase_trimeric"/>
</dbReference>
<keyword evidence="1" id="KW-0378">Hydrolase</keyword>
<dbReference type="AlphaFoldDB" id="A0A0G1PAW5"/>
<accession>A0A0G1PAW5</accession>
<protein>
    <submittedName>
        <fullName evidence="3">Deoxycytidine triphosphate deaminase</fullName>
    </submittedName>
</protein>